<comment type="caution">
    <text evidence="11">The sequence shown here is derived from an EMBL/GenBank/DDBJ whole genome shotgun (WGS) entry which is preliminary data.</text>
</comment>
<dbReference type="Gene3D" id="3.30.460.10">
    <property type="entry name" value="Beta Polymerase, domain 2"/>
    <property type="match status" value="1"/>
</dbReference>
<dbReference type="SUPFAM" id="SSF81301">
    <property type="entry name" value="Nucleotidyltransferase"/>
    <property type="match status" value="1"/>
</dbReference>
<keyword evidence="4" id="KW-0548">Nucleotidyltransferase</keyword>
<evidence type="ECO:0000256" key="4">
    <source>
        <dbReference type="ARBA" id="ARBA00022695"/>
    </source>
</evidence>
<keyword evidence="12" id="KW-1185">Reference proteome</keyword>
<keyword evidence="8" id="KW-0694">RNA-binding</keyword>
<evidence type="ECO:0000256" key="3">
    <source>
        <dbReference type="ARBA" id="ARBA00022694"/>
    </source>
</evidence>
<keyword evidence="6" id="KW-0547">Nucleotide-binding</keyword>
<comment type="similarity">
    <text evidence="8">Belongs to the tRNA nucleotidyltransferase/poly(A) polymerase family.</text>
</comment>
<feature type="domain" description="tRNA nucleotidyltransferase/poly(A) polymerase RNA and SrmB- binding" evidence="10">
    <location>
        <begin position="166"/>
        <end position="220"/>
    </location>
</feature>
<dbReference type="GO" id="GO:0008033">
    <property type="term" value="P:tRNA processing"/>
    <property type="evidence" value="ECO:0007669"/>
    <property type="project" value="UniProtKB-KW"/>
</dbReference>
<feature type="domain" description="Poly A polymerase head" evidence="9">
    <location>
        <begin position="11"/>
        <end position="133"/>
    </location>
</feature>
<dbReference type="GO" id="GO:0000166">
    <property type="term" value="F:nucleotide binding"/>
    <property type="evidence" value="ECO:0007669"/>
    <property type="project" value="UniProtKB-KW"/>
</dbReference>
<name>A0A506US91_9PROT</name>
<evidence type="ECO:0000256" key="1">
    <source>
        <dbReference type="ARBA" id="ARBA00001946"/>
    </source>
</evidence>
<evidence type="ECO:0000313" key="11">
    <source>
        <dbReference type="EMBL" id="TPW36198.1"/>
    </source>
</evidence>
<dbReference type="EMBL" id="SORZ01000001">
    <property type="protein sequence ID" value="TPW36198.1"/>
    <property type="molecule type" value="Genomic_DNA"/>
</dbReference>
<accession>A0A506US91</accession>
<evidence type="ECO:0000259" key="10">
    <source>
        <dbReference type="Pfam" id="PF12627"/>
    </source>
</evidence>
<dbReference type="CDD" id="cd05398">
    <property type="entry name" value="NT_ClassII-CCAase"/>
    <property type="match status" value="1"/>
</dbReference>
<dbReference type="AlphaFoldDB" id="A0A506US91"/>
<comment type="cofactor">
    <cofactor evidence="1">
        <name>Mg(2+)</name>
        <dbReference type="ChEBI" id="CHEBI:18420"/>
    </cofactor>
</comment>
<reference evidence="11 12" key="1">
    <citation type="submission" date="2019-03" db="EMBL/GenBank/DDBJ databases">
        <title>The complete genome sequence of Neokomagataea sp. Jb2 NBRC113641.</title>
        <authorList>
            <person name="Chua K.-O."/>
            <person name="Chan K.-G."/>
            <person name="See-Too W.-S."/>
        </authorList>
    </citation>
    <scope>NUCLEOTIDE SEQUENCE [LARGE SCALE GENOMIC DNA]</scope>
    <source>
        <strain evidence="11 12">Jb2</strain>
    </source>
</reference>
<dbReference type="SUPFAM" id="SSF81891">
    <property type="entry name" value="Poly A polymerase C-terminal region-like"/>
    <property type="match status" value="1"/>
</dbReference>
<dbReference type="Pfam" id="PF01743">
    <property type="entry name" value="PolyA_pol"/>
    <property type="match status" value="1"/>
</dbReference>
<keyword evidence="3" id="KW-0819">tRNA processing</keyword>
<evidence type="ECO:0000256" key="2">
    <source>
        <dbReference type="ARBA" id="ARBA00022679"/>
    </source>
</evidence>
<dbReference type="InterPro" id="IPR002646">
    <property type="entry name" value="PolA_pol_head_dom"/>
</dbReference>
<sequence length="413" mass="45942">MERIWSVLPQARLVGGCVRDFLCGRPVHDIDMASPLPPEEATPLLEAAGLKVVPTGLAHGTLTVVHESRPYELTTLRHDVETDGRHAVVAWTDDWREDAARRDFTINALSFDRAGKLHDEFGGVKDLAEGRVRFVGNAARRLEEDALRALRFFRFQARYGSGTPDGEAVAAIRAGVELTRRLSVERVASELLRLLTGPRLLPTLRLMEETTLLNVLLPQAQLVGLARLLDCGNMTEDEEAPSLLAVSSVQAQGRNEESEREERLGLLRLYALCPDEGLGARLKLSRLARHRLHVFAQNIPELSPDMTDDDLRRAAAGQELSLLEDRSWLLQAAELGRPDAGWEALRARIGAMTRPVFPLSGKDGLECGLQPGPALGQWLCRTRDWWLSEGCRPDAQACRQWLAQEIQRSESVR</sequence>
<organism evidence="11 12">
    <name type="scientific">Oecophyllibacter saccharovorans</name>
    <dbReference type="NCBI Taxonomy" id="2558360"/>
    <lineage>
        <taxon>Bacteria</taxon>
        <taxon>Pseudomonadati</taxon>
        <taxon>Pseudomonadota</taxon>
        <taxon>Alphaproteobacteria</taxon>
        <taxon>Acetobacterales</taxon>
        <taxon>Acetobacteraceae</taxon>
        <taxon>Oecophyllibacter</taxon>
    </lineage>
</organism>
<dbReference type="GO" id="GO:0046872">
    <property type="term" value="F:metal ion binding"/>
    <property type="evidence" value="ECO:0007669"/>
    <property type="project" value="UniProtKB-KW"/>
</dbReference>
<keyword evidence="5" id="KW-0479">Metal-binding</keyword>
<dbReference type="InterPro" id="IPR050264">
    <property type="entry name" value="Bact_CCA-adding_enz_type3_sf"/>
</dbReference>
<dbReference type="InterPro" id="IPR043519">
    <property type="entry name" value="NT_sf"/>
</dbReference>
<protein>
    <submittedName>
        <fullName evidence="11">CCA tRNA nucleotidyltransferase</fullName>
    </submittedName>
</protein>
<keyword evidence="2 8" id="KW-0808">Transferase</keyword>
<dbReference type="Proteomes" id="UP000315037">
    <property type="component" value="Unassembled WGS sequence"/>
</dbReference>
<dbReference type="InterPro" id="IPR032828">
    <property type="entry name" value="PolyA_RNA-bd"/>
</dbReference>
<evidence type="ECO:0000256" key="5">
    <source>
        <dbReference type="ARBA" id="ARBA00022723"/>
    </source>
</evidence>
<dbReference type="PANTHER" id="PTHR46173:SF1">
    <property type="entry name" value="CCA TRNA NUCLEOTIDYLTRANSFERASE 1, MITOCHONDRIAL"/>
    <property type="match status" value="1"/>
</dbReference>
<dbReference type="GO" id="GO:0016779">
    <property type="term" value="F:nucleotidyltransferase activity"/>
    <property type="evidence" value="ECO:0007669"/>
    <property type="project" value="UniProtKB-KW"/>
</dbReference>
<dbReference type="Pfam" id="PF12627">
    <property type="entry name" value="PolyA_pol_RNAbd"/>
    <property type="match status" value="1"/>
</dbReference>
<dbReference type="Gene3D" id="1.10.3090.10">
    <property type="entry name" value="cca-adding enzyme, domain 2"/>
    <property type="match status" value="1"/>
</dbReference>
<proteinExistence type="inferred from homology"/>
<dbReference type="GO" id="GO:0000049">
    <property type="term" value="F:tRNA binding"/>
    <property type="evidence" value="ECO:0007669"/>
    <property type="project" value="TreeGrafter"/>
</dbReference>
<gene>
    <name evidence="11" type="ORF">E3202_03045</name>
</gene>
<keyword evidence="7" id="KW-0460">Magnesium</keyword>
<evidence type="ECO:0000256" key="7">
    <source>
        <dbReference type="ARBA" id="ARBA00022842"/>
    </source>
</evidence>
<evidence type="ECO:0000256" key="6">
    <source>
        <dbReference type="ARBA" id="ARBA00022741"/>
    </source>
</evidence>
<evidence type="ECO:0000313" key="12">
    <source>
        <dbReference type="Proteomes" id="UP000315037"/>
    </source>
</evidence>
<dbReference type="PANTHER" id="PTHR46173">
    <property type="entry name" value="CCA TRNA NUCLEOTIDYLTRANSFERASE 1, MITOCHONDRIAL"/>
    <property type="match status" value="1"/>
</dbReference>
<evidence type="ECO:0000256" key="8">
    <source>
        <dbReference type="RuleBase" id="RU003953"/>
    </source>
</evidence>
<evidence type="ECO:0000259" key="9">
    <source>
        <dbReference type="Pfam" id="PF01743"/>
    </source>
</evidence>